<evidence type="ECO:0000256" key="3">
    <source>
        <dbReference type="ARBA" id="ARBA00022505"/>
    </source>
</evidence>
<dbReference type="PANTHER" id="PTHR43742:SF10">
    <property type="entry name" value="TRIMETHYLAMINE-N-OXIDE REDUCTASE 2"/>
    <property type="match status" value="1"/>
</dbReference>
<dbReference type="PROSITE" id="PS00932">
    <property type="entry name" value="MOLYBDOPTERIN_PROK_3"/>
    <property type="match status" value="1"/>
</dbReference>
<dbReference type="PANTHER" id="PTHR43742">
    <property type="entry name" value="TRIMETHYLAMINE-N-OXIDE REDUCTASE"/>
    <property type="match status" value="1"/>
</dbReference>
<dbReference type="Pfam" id="PF00384">
    <property type="entry name" value="Molybdopterin"/>
    <property type="match status" value="1"/>
</dbReference>
<dbReference type="Gene3D" id="3.40.228.10">
    <property type="entry name" value="Dimethylsulfoxide Reductase, domain 2"/>
    <property type="match status" value="1"/>
</dbReference>
<evidence type="ECO:0000256" key="2">
    <source>
        <dbReference type="ARBA" id="ARBA00010312"/>
    </source>
</evidence>
<comment type="similarity">
    <text evidence="2">Belongs to the prokaryotic molybdopterin-containing oxidoreductase family.</text>
</comment>
<dbReference type="Pfam" id="PF18364">
    <property type="entry name" value="Molybdopterin_N"/>
    <property type="match status" value="1"/>
</dbReference>
<gene>
    <name evidence="10" type="ORF">I6H47_15320</name>
</gene>
<dbReference type="GO" id="GO:0016491">
    <property type="term" value="F:oxidoreductase activity"/>
    <property type="evidence" value="ECO:0007669"/>
    <property type="project" value="UniProtKB-KW"/>
</dbReference>
<evidence type="ECO:0000256" key="6">
    <source>
        <dbReference type="ARBA" id="ARBA00023002"/>
    </source>
</evidence>
<protein>
    <submittedName>
        <fullName evidence="10">Molybdopterin-dependent oxidoreductase</fullName>
    </submittedName>
</protein>
<sequence>MSTVPHSSHWGSFTAVVDDDTLVEVVPPDTDARPSRLIHDFADSVDSDLRVRRPAVRRSWLTAVRAERQGEAAPGTRRTDLRGAEPFVEIDWDEALDLVAGELERVRSDHGNAAIFGGSYGWASAGRFHHARTQLHRFLNAFGGHTSQVGNYSFGAAAMILPHVLGPAQFANGRLSSWDVVSEHTRLWVMFGGIALKNTQLESGGLSDHPIPDRLRATRDNGCRFVSVSPLRDDAPDFLDPQWLPVRPNTDTALMLGLAHTLLAENLHDEEFLTTRCVGWERFGPYLLGDDDGIAKDADWAAEITRIRAETIRDLAREMAGTTTMISVTWSLQRADHGEQPYWAALALAAMLGQIGLPGAGFGFGYGAAGTMGNWQYPFPAPRLPVGENPVTAPIPAARIADMLLHPGEDYEFNGERRTYPDTRLVYWAGGNPFHHHQDLNRLRRGWQRPETIVVHEPFWTATARQADIVLPATTTLERNDLGAASGDKRIVAMHRALNPRHAARADWDIFSALAARVGTHESFTAGRTEMEWIEHLYTRTRQAAADYDIALPDFATFWADGGVDVPQGSTVLLADFRADPAGHPLSTPSGRIELFSETIDAFGYDDCPGHPAWLPPTEWLGAPDAPAGSLHLVSNQPGQRLHSQLDTGGTSQAAKIAGREPCRLNPADAAARGIADGDVVRIVNSRGACLAGVELSDDISPGVIQLSAGAWYEAADPTDPASLEIHGNPNVLTADHGTSRLAQGPAALSTLVRVEPVDAAGLPAVTVTSRPPVFAE</sequence>
<dbReference type="Proteomes" id="UP000595374">
    <property type="component" value="Chromosome"/>
</dbReference>
<keyword evidence="5" id="KW-0574">Periplasm</keyword>
<dbReference type="GO" id="GO:0030151">
    <property type="term" value="F:molybdenum ion binding"/>
    <property type="evidence" value="ECO:0007669"/>
    <property type="project" value="TreeGrafter"/>
</dbReference>
<dbReference type="Gene3D" id="3.90.55.10">
    <property type="entry name" value="Dimethylsulfoxide Reductase, domain 3"/>
    <property type="match status" value="1"/>
</dbReference>
<dbReference type="InterPro" id="IPR050612">
    <property type="entry name" value="Prok_Mopterin_Oxidored"/>
</dbReference>
<dbReference type="Pfam" id="PF01568">
    <property type="entry name" value="Molydop_binding"/>
    <property type="match status" value="1"/>
</dbReference>
<dbReference type="PROSITE" id="PS00490">
    <property type="entry name" value="MOLYBDOPTERIN_PROK_2"/>
    <property type="match status" value="1"/>
</dbReference>
<dbReference type="GO" id="GO:0043546">
    <property type="term" value="F:molybdopterin cofactor binding"/>
    <property type="evidence" value="ECO:0007669"/>
    <property type="project" value="InterPro"/>
</dbReference>
<dbReference type="CDD" id="cd02793">
    <property type="entry name" value="MopB_CT_DMSOR-BSOR-TMAOR"/>
    <property type="match status" value="1"/>
</dbReference>
<evidence type="ECO:0000259" key="8">
    <source>
        <dbReference type="Pfam" id="PF01568"/>
    </source>
</evidence>
<evidence type="ECO:0000256" key="1">
    <source>
        <dbReference type="ARBA" id="ARBA00001942"/>
    </source>
</evidence>
<evidence type="ECO:0000313" key="10">
    <source>
        <dbReference type="EMBL" id="QQB14121.1"/>
    </source>
</evidence>
<keyword evidence="6" id="KW-0560">Oxidoreductase</keyword>
<dbReference type="SUPFAM" id="SSF50692">
    <property type="entry name" value="ADC-like"/>
    <property type="match status" value="1"/>
</dbReference>
<dbReference type="RefSeq" id="WP_198499237.1">
    <property type="nucleotide sequence ID" value="NZ_CP065989.1"/>
</dbReference>
<dbReference type="InterPro" id="IPR041954">
    <property type="entry name" value="CT_DMSOR/BSOR/TMAOR"/>
</dbReference>
<evidence type="ECO:0000256" key="5">
    <source>
        <dbReference type="ARBA" id="ARBA00022764"/>
    </source>
</evidence>
<dbReference type="InterPro" id="IPR009010">
    <property type="entry name" value="Asp_de-COase-like_dom_sf"/>
</dbReference>
<feature type="domain" description="Molybdopterin oxidoreductase N-terminal" evidence="9">
    <location>
        <begin position="6"/>
        <end position="45"/>
    </location>
</feature>
<feature type="domain" description="Molybdopterin dinucleotide-binding" evidence="8">
    <location>
        <begin position="631"/>
        <end position="748"/>
    </location>
</feature>
<dbReference type="EMBL" id="CP065989">
    <property type="protein sequence ID" value="QQB14121.1"/>
    <property type="molecule type" value="Genomic_DNA"/>
</dbReference>
<dbReference type="GO" id="GO:0009061">
    <property type="term" value="P:anaerobic respiration"/>
    <property type="evidence" value="ECO:0007669"/>
    <property type="project" value="TreeGrafter"/>
</dbReference>
<comment type="cofactor">
    <cofactor evidence="1">
        <name>Mo-bis(molybdopterin guanine dinucleotide)</name>
        <dbReference type="ChEBI" id="CHEBI:60539"/>
    </cofactor>
</comment>
<reference evidence="10 11" key="1">
    <citation type="submission" date="2020-12" db="EMBL/GenBank/DDBJ databases">
        <title>FDA dAtabase for Regulatory Grade micrObial Sequences (FDA-ARGOS): Supporting development and validation of Infectious Disease Dx tests.</title>
        <authorList>
            <person name="Sproer C."/>
            <person name="Gronow S."/>
            <person name="Severitt S."/>
            <person name="Schroder I."/>
            <person name="Tallon L."/>
            <person name="Sadzewicz L."/>
            <person name="Zhao X."/>
            <person name="Boylan J."/>
            <person name="Ott S."/>
            <person name="Bowen H."/>
            <person name="Vavikolanu K."/>
            <person name="Mehta A."/>
            <person name="Aluvathingal J."/>
            <person name="Nadendla S."/>
            <person name="Lowell S."/>
            <person name="Myers T."/>
            <person name="Yan Y."/>
            <person name="Sichtig H."/>
        </authorList>
    </citation>
    <scope>NUCLEOTIDE SEQUENCE [LARGE SCALE GENOMIC DNA]</scope>
    <source>
        <strain evidence="10 11">FDAARGOS_990</strain>
    </source>
</reference>
<evidence type="ECO:0000313" key="11">
    <source>
        <dbReference type="Proteomes" id="UP000595374"/>
    </source>
</evidence>
<dbReference type="AlphaFoldDB" id="A0A7T4DJ81"/>
<dbReference type="Gene3D" id="2.40.40.20">
    <property type="match status" value="1"/>
</dbReference>
<dbReference type="InterPro" id="IPR041460">
    <property type="entry name" value="Molybdopterin_N"/>
</dbReference>
<accession>A0A7T4DJ81</accession>
<dbReference type="InterPro" id="IPR006657">
    <property type="entry name" value="MoPterin_dinucl-bd_dom"/>
</dbReference>
<dbReference type="Gene3D" id="3.40.50.740">
    <property type="match status" value="1"/>
</dbReference>
<dbReference type="InterPro" id="IPR006655">
    <property type="entry name" value="Mopterin_OxRdtase_prok_CS"/>
</dbReference>
<keyword evidence="4" id="KW-0479">Metal-binding</keyword>
<evidence type="ECO:0000256" key="4">
    <source>
        <dbReference type="ARBA" id="ARBA00022723"/>
    </source>
</evidence>
<organism evidence="10 11">
    <name type="scientific">Brevibacterium casei</name>
    <dbReference type="NCBI Taxonomy" id="33889"/>
    <lineage>
        <taxon>Bacteria</taxon>
        <taxon>Bacillati</taxon>
        <taxon>Actinomycetota</taxon>
        <taxon>Actinomycetes</taxon>
        <taxon>Micrococcales</taxon>
        <taxon>Brevibacteriaceae</taxon>
        <taxon>Brevibacterium</taxon>
    </lineage>
</organism>
<proteinExistence type="inferred from homology"/>
<dbReference type="SUPFAM" id="SSF53706">
    <property type="entry name" value="Formate dehydrogenase/DMSO reductase, domains 1-3"/>
    <property type="match status" value="1"/>
</dbReference>
<evidence type="ECO:0000259" key="7">
    <source>
        <dbReference type="Pfam" id="PF00384"/>
    </source>
</evidence>
<keyword evidence="3" id="KW-0500">Molybdenum</keyword>
<dbReference type="GO" id="GO:0009055">
    <property type="term" value="F:electron transfer activity"/>
    <property type="evidence" value="ECO:0007669"/>
    <property type="project" value="TreeGrafter"/>
</dbReference>
<evidence type="ECO:0000259" key="9">
    <source>
        <dbReference type="Pfam" id="PF18364"/>
    </source>
</evidence>
<feature type="domain" description="Molybdopterin oxidoreductase" evidence="7">
    <location>
        <begin position="50"/>
        <end position="516"/>
    </location>
</feature>
<name>A0A7T4DJ81_9MICO</name>
<dbReference type="InterPro" id="IPR006656">
    <property type="entry name" value="Mopterin_OxRdtase"/>
</dbReference>
<dbReference type="GO" id="GO:0030288">
    <property type="term" value="C:outer membrane-bounded periplasmic space"/>
    <property type="evidence" value="ECO:0007669"/>
    <property type="project" value="TreeGrafter"/>
</dbReference>